<accession>A0A6P4IYG8</accession>
<dbReference type="PANTHER" id="PTHR20898">
    <property type="entry name" value="DAEDALUS ON 3-RELATED-RELATED"/>
    <property type="match status" value="1"/>
</dbReference>
<evidence type="ECO:0000313" key="2">
    <source>
        <dbReference type="Proteomes" id="UP001652661"/>
    </source>
</evidence>
<dbReference type="GeneID" id="108078602"/>
<feature type="chain" id="PRO_5028409644" evidence="1">
    <location>
        <begin position="18"/>
        <end position="176"/>
    </location>
</feature>
<sequence length="176" mass="20865">MWMIWFTLACTATCALTHVSFTNLKCESFDKKFCQFDACYIKAVNRTHKYIDLYAKLMVLPIQNVEIKLEPMRYDNGYNPFLLAMTFDLCKYMRNPSARSMIFLREIHKTFLNATNMNHTCPYDHDIIIDKFFTGNLEKGISRYLPIPNGDYAIFTKWYVRNIPRSTVKIYFKITK</sequence>
<keyword evidence="1" id="KW-0732">Signal</keyword>
<dbReference type="PANTHER" id="PTHR20898:SF0">
    <property type="entry name" value="DAEDALUS ON 3-RELATED"/>
    <property type="match status" value="1"/>
</dbReference>
<dbReference type="SMART" id="SM00697">
    <property type="entry name" value="DM8"/>
    <property type="match status" value="1"/>
</dbReference>
<dbReference type="OrthoDB" id="7842926at2759"/>
<dbReference type="RefSeq" id="XP_017028011.1">
    <property type="nucleotide sequence ID" value="XM_017172522.1"/>
</dbReference>
<feature type="signal peptide" evidence="1">
    <location>
        <begin position="1"/>
        <end position="17"/>
    </location>
</feature>
<protein>
    <submittedName>
        <fullName evidence="3">Uncharacterized protein</fullName>
    </submittedName>
</protein>
<organism evidence="2 3">
    <name type="scientific">Drosophila kikkawai</name>
    <name type="common">Fruit fly</name>
    <dbReference type="NCBI Taxonomy" id="30033"/>
    <lineage>
        <taxon>Eukaryota</taxon>
        <taxon>Metazoa</taxon>
        <taxon>Ecdysozoa</taxon>
        <taxon>Arthropoda</taxon>
        <taxon>Hexapoda</taxon>
        <taxon>Insecta</taxon>
        <taxon>Pterygota</taxon>
        <taxon>Neoptera</taxon>
        <taxon>Endopterygota</taxon>
        <taxon>Diptera</taxon>
        <taxon>Brachycera</taxon>
        <taxon>Muscomorpha</taxon>
        <taxon>Ephydroidea</taxon>
        <taxon>Drosophilidae</taxon>
        <taxon>Drosophila</taxon>
        <taxon>Sophophora</taxon>
    </lineage>
</organism>
<reference evidence="3" key="1">
    <citation type="submission" date="2025-08" db="UniProtKB">
        <authorList>
            <consortium name="RefSeq"/>
        </authorList>
    </citation>
    <scope>IDENTIFICATION</scope>
    <source>
        <strain evidence="3">14028-0561.14</strain>
        <tissue evidence="3">Whole fly</tissue>
    </source>
</reference>
<name>A0A6P4IYG8_DROKI</name>
<evidence type="ECO:0000256" key="1">
    <source>
        <dbReference type="SAM" id="SignalP"/>
    </source>
</evidence>
<dbReference type="AlphaFoldDB" id="A0A6P4IYG8"/>
<dbReference type="Pfam" id="PF06477">
    <property type="entry name" value="DUF1091"/>
    <property type="match status" value="1"/>
</dbReference>
<keyword evidence="2" id="KW-1185">Reference proteome</keyword>
<dbReference type="InterPro" id="IPR010512">
    <property type="entry name" value="DUF1091"/>
</dbReference>
<gene>
    <name evidence="3" type="primary">LOC108078602</name>
</gene>
<evidence type="ECO:0000313" key="3">
    <source>
        <dbReference type="RefSeq" id="XP_017028011.1"/>
    </source>
</evidence>
<proteinExistence type="predicted"/>
<dbReference type="Proteomes" id="UP001652661">
    <property type="component" value="Chromosome 3L"/>
</dbReference>